<gene>
    <name evidence="13" type="ORF">ThimaDRAFT_2110</name>
</gene>
<evidence type="ECO:0000256" key="2">
    <source>
        <dbReference type="ARBA" id="ARBA00009765"/>
    </source>
</evidence>
<evidence type="ECO:0000256" key="12">
    <source>
        <dbReference type="SAM" id="Phobius"/>
    </source>
</evidence>
<dbReference type="Pfam" id="PF01544">
    <property type="entry name" value="CorA"/>
    <property type="match status" value="1"/>
</dbReference>
<dbReference type="Gene3D" id="1.20.58.340">
    <property type="entry name" value="Magnesium transport protein CorA, transmembrane region"/>
    <property type="match status" value="2"/>
</dbReference>
<dbReference type="PANTHER" id="PTHR46494">
    <property type="entry name" value="CORA FAMILY METAL ION TRANSPORTER (EUROFUNG)"/>
    <property type="match status" value="1"/>
</dbReference>
<keyword evidence="9" id="KW-0406">Ion transport</keyword>
<dbReference type="eggNOG" id="COG0598">
    <property type="taxonomic scope" value="Bacteria"/>
</dbReference>
<dbReference type="InterPro" id="IPR045861">
    <property type="entry name" value="CorA_cytoplasmic_dom"/>
</dbReference>
<keyword evidence="6 12" id="KW-0812">Transmembrane</keyword>
<dbReference type="GO" id="GO:0050897">
    <property type="term" value="F:cobalt ion binding"/>
    <property type="evidence" value="ECO:0007669"/>
    <property type="project" value="TreeGrafter"/>
</dbReference>
<proteinExistence type="inferred from homology"/>
<evidence type="ECO:0000256" key="11">
    <source>
        <dbReference type="SAM" id="Coils"/>
    </source>
</evidence>
<keyword evidence="5" id="KW-0997">Cell inner membrane</keyword>
<comment type="similarity">
    <text evidence="2">Belongs to the CorA metal ion transporter (MIT) (TC 1.A.35) family.</text>
</comment>
<dbReference type="EMBL" id="AFWV01000006">
    <property type="protein sequence ID" value="EGV18692.1"/>
    <property type="molecule type" value="Genomic_DNA"/>
</dbReference>
<reference evidence="13 14" key="1">
    <citation type="submission" date="2011-06" db="EMBL/GenBank/DDBJ databases">
        <title>The draft genome of Thiocapsa marina 5811.</title>
        <authorList>
            <consortium name="US DOE Joint Genome Institute (JGI-PGF)"/>
            <person name="Lucas S."/>
            <person name="Han J."/>
            <person name="Cheng J.-F."/>
            <person name="Goodwin L."/>
            <person name="Pitluck S."/>
            <person name="Peters L."/>
            <person name="Land M.L."/>
            <person name="Hauser L."/>
            <person name="Vogl K."/>
            <person name="Liu Z."/>
            <person name="Imhoff J."/>
            <person name="Thiel V."/>
            <person name="Frigaard N.-U."/>
            <person name="Bryant D."/>
            <person name="Woyke T.J."/>
        </authorList>
    </citation>
    <scope>NUCLEOTIDE SEQUENCE [LARGE SCALE GENOMIC DNA]</scope>
    <source>
        <strain evidence="13 14">5811</strain>
    </source>
</reference>
<feature type="transmembrane region" description="Helical" evidence="12">
    <location>
        <begin position="299"/>
        <end position="319"/>
    </location>
</feature>
<keyword evidence="11" id="KW-0175">Coiled coil</keyword>
<keyword evidence="14" id="KW-1185">Reference proteome</keyword>
<evidence type="ECO:0000256" key="8">
    <source>
        <dbReference type="ARBA" id="ARBA00022989"/>
    </source>
</evidence>
<dbReference type="Gene3D" id="3.30.460.20">
    <property type="entry name" value="CorA soluble domain-like"/>
    <property type="match status" value="1"/>
</dbReference>
<dbReference type="Proteomes" id="UP000005459">
    <property type="component" value="Unassembled WGS sequence"/>
</dbReference>
<keyword evidence="4" id="KW-1003">Cell membrane</keyword>
<dbReference type="SUPFAM" id="SSF144083">
    <property type="entry name" value="Magnesium transport protein CorA, transmembrane region"/>
    <property type="match status" value="1"/>
</dbReference>
<feature type="coiled-coil region" evidence="11">
    <location>
        <begin position="232"/>
        <end position="259"/>
    </location>
</feature>
<accession>F9UB74</accession>
<feature type="transmembrane region" description="Helical" evidence="12">
    <location>
        <begin position="266"/>
        <end position="287"/>
    </location>
</feature>
<dbReference type="GO" id="GO:0005886">
    <property type="term" value="C:plasma membrane"/>
    <property type="evidence" value="ECO:0007669"/>
    <property type="project" value="UniProtKB-SubCell"/>
</dbReference>
<organism evidence="13 14">
    <name type="scientific">Thiocapsa marina 5811</name>
    <dbReference type="NCBI Taxonomy" id="768671"/>
    <lineage>
        <taxon>Bacteria</taxon>
        <taxon>Pseudomonadati</taxon>
        <taxon>Pseudomonadota</taxon>
        <taxon>Gammaproteobacteria</taxon>
        <taxon>Chromatiales</taxon>
        <taxon>Chromatiaceae</taxon>
        <taxon>Thiocapsa</taxon>
    </lineage>
</organism>
<evidence type="ECO:0000256" key="4">
    <source>
        <dbReference type="ARBA" id="ARBA00022475"/>
    </source>
</evidence>
<evidence type="ECO:0000256" key="3">
    <source>
        <dbReference type="ARBA" id="ARBA00022448"/>
    </source>
</evidence>
<evidence type="ECO:0000256" key="9">
    <source>
        <dbReference type="ARBA" id="ARBA00023065"/>
    </source>
</evidence>
<dbReference type="AlphaFoldDB" id="F9UB74"/>
<evidence type="ECO:0000256" key="6">
    <source>
        <dbReference type="ARBA" id="ARBA00022692"/>
    </source>
</evidence>
<dbReference type="CDD" id="cd12824">
    <property type="entry name" value="ZntB-like"/>
    <property type="match status" value="1"/>
</dbReference>
<sequence length="328" mass="36989">MSVDRARHYQPRRQSAMPEITRFATETRGNGRDAPGMTWTDIDISDERERDWLRSWAQLGEDTKSLLLGPVRFSHSEPVHEGVLLSLKAVRGDKADGFDQPTDFRLLIGKTDAVTVRSGSAAPVDELRRYLRSNSSLKTPVDLLAFMISGMTKRLETVIFDLTMATDALEDQLLDVGTAPPPEALIGLQQRVFRARRQIKTVQQVLSPIATDPAVALASRDRETLARSSNHVNRYIEALDDCRTRLRMLEDQIEAQRAESMTRSSLELTVVATVFLPLTFITGLLGMNVAGIPDEHDPWGFWFVTSLSLLVALLAWLVLRRRMHDKRR</sequence>
<dbReference type="STRING" id="768671.ThimaDRAFT_2110"/>
<keyword evidence="8 12" id="KW-1133">Transmembrane helix</keyword>
<keyword evidence="7" id="KW-0862">Zinc</keyword>
<evidence type="ECO:0000313" key="14">
    <source>
        <dbReference type="Proteomes" id="UP000005459"/>
    </source>
</evidence>
<dbReference type="GO" id="GO:0000287">
    <property type="term" value="F:magnesium ion binding"/>
    <property type="evidence" value="ECO:0007669"/>
    <property type="project" value="TreeGrafter"/>
</dbReference>
<keyword evidence="10 12" id="KW-0472">Membrane</keyword>
<dbReference type="GO" id="GO:0015087">
    <property type="term" value="F:cobalt ion transmembrane transporter activity"/>
    <property type="evidence" value="ECO:0007669"/>
    <property type="project" value="TreeGrafter"/>
</dbReference>
<evidence type="ECO:0000256" key="1">
    <source>
        <dbReference type="ARBA" id="ARBA00004651"/>
    </source>
</evidence>
<evidence type="ECO:0000313" key="13">
    <source>
        <dbReference type="EMBL" id="EGV18692.1"/>
    </source>
</evidence>
<evidence type="ECO:0000256" key="7">
    <source>
        <dbReference type="ARBA" id="ARBA00022833"/>
    </source>
</evidence>
<dbReference type="PATRIC" id="fig|768671.3.peg.2241"/>
<dbReference type="SUPFAM" id="SSF143865">
    <property type="entry name" value="CorA soluble domain-like"/>
    <property type="match status" value="1"/>
</dbReference>
<comment type="subcellular location">
    <subcellularLocation>
        <location evidence="1">Cell membrane</location>
        <topology evidence="1">Multi-pass membrane protein</topology>
    </subcellularLocation>
</comment>
<dbReference type="PANTHER" id="PTHR46494:SF3">
    <property type="entry name" value="ZINC TRANSPORT PROTEIN ZNTB"/>
    <property type="match status" value="1"/>
</dbReference>
<dbReference type="InterPro" id="IPR045863">
    <property type="entry name" value="CorA_TM1_TM2"/>
</dbReference>
<keyword evidence="3" id="KW-0813">Transport</keyword>
<name>F9UB74_9GAMM</name>
<protein>
    <submittedName>
        <fullName evidence="13">Mg2 transporter protein CorA family protein</fullName>
    </submittedName>
</protein>
<dbReference type="GO" id="GO:0015095">
    <property type="term" value="F:magnesium ion transmembrane transporter activity"/>
    <property type="evidence" value="ECO:0007669"/>
    <property type="project" value="TreeGrafter"/>
</dbReference>
<dbReference type="InterPro" id="IPR002523">
    <property type="entry name" value="MgTranspt_CorA/ZnTranspt_ZntB"/>
</dbReference>
<evidence type="ECO:0000256" key="5">
    <source>
        <dbReference type="ARBA" id="ARBA00022519"/>
    </source>
</evidence>
<evidence type="ECO:0000256" key="10">
    <source>
        <dbReference type="ARBA" id="ARBA00023136"/>
    </source>
</evidence>